<reference evidence="4" key="1">
    <citation type="submission" date="2019-08" db="EMBL/GenBank/DDBJ databases">
        <title>The genome of the North American firefly Photinus pyralis.</title>
        <authorList>
            <consortium name="Photinus pyralis genome working group"/>
            <person name="Fallon T.R."/>
            <person name="Sander Lower S.E."/>
            <person name="Weng J.-K."/>
        </authorList>
    </citation>
    <scope>NUCLEOTIDE SEQUENCE</scope>
    <source>
        <strain evidence="4">TRF0915ILg1</strain>
        <tissue evidence="4">Whole body</tissue>
    </source>
</reference>
<gene>
    <name evidence="4" type="ORF">ILUMI_16866</name>
</gene>
<dbReference type="Gene3D" id="4.10.60.10">
    <property type="entry name" value="Zinc finger, CCHC-type"/>
    <property type="match status" value="1"/>
</dbReference>
<dbReference type="OrthoDB" id="6611717at2759"/>
<dbReference type="PROSITE" id="PS50878">
    <property type="entry name" value="RT_POL"/>
    <property type="match status" value="1"/>
</dbReference>
<feature type="compositionally biased region" description="Acidic residues" evidence="2">
    <location>
        <begin position="643"/>
        <end position="658"/>
    </location>
</feature>
<feature type="compositionally biased region" description="Polar residues" evidence="2">
    <location>
        <begin position="675"/>
        <end position="692"/>
    </location>
</feature>
<dbReference type="GO" id="GO:0003964">
    <property type="term" value="F:RNA-directed DNA polymerase activity"/>
    <property type="evidence" value="ECO:0007669"/>
    <property type="project" value="UniProtKB-EC"/>
</dbReference>
<dbReference type="InterPro" id="IPR043502">
    <property type="entry name" value="DNA/RNA_pol_sf"/>
</dbReference>
<dbReference type="InterPro" id="IPR036875">
    <property type="entry name" value="Znf_CCHC_sf"/>
</dbReference>
<dbReference type="Proteomes" id="UP000801492">
    <property type="component" value="Unassembled WGS sequence"/>
</dbReference>
<evidence type="ECO:0000313" key="5">
    <source>
        <dbReference type="Proteomes" id="UP000801492"/>
    </source>
</evidence>
<dbReference type="SUPFAM" id="SSF57756">
    <property type="entry name" value="Retrovirus zinc finger-like domains"/>
    <property type="match status" value="1"/>
</dbReference>
<dbReference type="FunFam" id="3.30.70.270:FF:000020">
    <property type="entry name" value="Transposon Tf2-6 polyprotein-like Protein"/>
    <property type="match status" value="1"/>
</dbReference>
<dbReference type="SMART" id="SM00343">
    <property type="entry name" value="ZnF_C2HC"/>
    <property type="match status" value="2"/>
</dbReference>
<dbReference type="SUPFAM" id="SSF56672">
    <property type="entry name" value="DNA/RNA polymerases"/>
    <property type="match status" value="1"/>
</dbReference>
<comment type="caution">
    <text evidence="4">The sequence shown here is derived from an EMBL/GenBank/DDBJ whole genome shotgun (WGS) entry which is preliminary data.</text>
</comment>
<feature type="region of interest" description="Disordered" evidence="2">
    <location>
        <begin position="643"/>
        <end position="713"/>
    </location>
</feature>
<dbReference type="PANTHER" id="PTHR37984">
    <property type="entry name" value="PROTEIN CBG26694"/>
    <property type="match status" value="1"/>
</dbReference>
<dbReference type="PANTHER" id="PTHR37984:SF5">
    <property type="entry name" value="PROTEIN NYNRIN-LIKE"/>
    <property type="match status" value="1"/>
</dbReference>
<feature type="domain" description="Reverse transcriptase" evidence="3">
    <location>
        <begin position="390"/>
        <end position="573"/>
    </location>
</feature>
<feature type="compositionally biased region" description="Basic and acidic residues" evidence="2">
    <location>
        <begin position="1"/>
        <end position="17"/>
    </location>
</feature>
<dbReference type="Pfam" id="PF00078">
    <property type="entry name" value="RVT_1"/>
    <property type="match status" value="1"/>
</dbReference>
<sequence length="713" mass="81104">MNGPSEFDRSEEVRGTEGTENLNMMKLLADMMKTMENNRISTERMVLEKGPTAAKVWLEKLVSSATLHSWPPEFILESAKTHLIGAAKSWYNSNIPELNTWENFKDRFEKTFCMEASLTDKWNRMVKRIQRSGGSLSIYFHDKYGLCKALNLNFPETKEQILVGLTNKYIVQGLLAKKHEDADQLLHDIVEFTRVNENVMRTTRKETTEKKIEGGKGVLSKAERTCYKCGEKGHYKSEFKNKEVKVCFLCKCKDHLAKHCPNKQKTGTVMTVNKIQRQEVVRQDSESEMLEGDVKNVKVKEVASKIENLYRPVMVNGVSLNGMVDNGSSMCIIKESVVRHEKWSIRLDEVKLYGYGCGGNPVNNQKVLVPVANDTKADIFVGKNELVGSVKEHLIMKVNEIDSSVPREISVEDIHVDVSTTPEIVNKALNRQTEKVPYPIPTIEEQFENLSGSKIFTTLDLAHGYLQIPLTEGAKEKAAFITPDETGQFERMIFGLTNAPYEFCRLMNTVLGPLKNKICVCYLDALLLGAKDWTEMLSKLELVLQAFETAKLTLKLEKCMFGLPQVEYLGYVVSEKGIAPGKAKVEAIKKFPRPKNVHEVRRFLGMTAYFRRFTRNYAVRARPLSDLTKKTVMFQWNEVQEKAEEEVTEGSTEEEAIEREEQSEVRGTESEKGQSETISESEVTENYNNTIKPKSGRRVKKPRYLDDCETGLD</sequence>
<name>A0A8K0CQ61_IGNLU</name>
<evidence type="ECO:0000256" key="1">
    <source>
        <dbReference type="ARBA" id="ARBA00012493"/>
    </source>
</evidence>
<evidence type="ECO:0000259" key="3">
    <source>
        <dbReference type="PROSITE" id="PS50878"/>
    </source>
</evidence>
<dbReference type="EC" id="2.7.7.49" evidence="1"/>
<keyword evidence="5" id="KW-1185">Reference proteome</keyword>
<proteinExistence type="predicted"/>
<evidence type="ECO:0000313" key="4">
    <source>
        <dbReference type="EMBL" id="KAF2889307.1"/>
    </source>
</evidence>
<dbReference type="CDD" id="cd01647">
    <property type="entry name" value="RT_LTR"/>
    <property type="match status" value="1"/>
</dbReference>
<protein>
    <recommendedName>
        <fullName evidence="1">RNA-directed DNA polymerase</fullName>
        <ecNumber evidence="1">2.7.7.49</ecNumber>
    </recommendedName>
</protein>
<accession>A0A8K0CQ61</accession>
<organism evidence="4 5">
    <name type="scientific">Ignelater luminosus</name>
    <name type="common">Cucubano</name>
    <name type="synonym">Pyrophorus luminosus</name>
    <dbReference type="NCBI Taxonomy" id="2038154"/>
    <lineage>
        <taxon>Eukaryota</taxon>
        <taxon>Metazoa</taxon>
        <taxon>Ecdysozoa</taxon>
        <taxon>Arthropoda</taxon>
        <taxon>Hexapoda</taxon>
        <taxon>Insecta</taxon>
        <taxon>Pterygota</taxon>
        <taxon>Neoptera</taxon>
        <taxon>Endopterygota</taxon>
        <taxon>Coleoptera</taxon>
        <taxon>Polyphaga</taxon>
        <taxon>Elateriformia</taxon>
        <taxon>Elateroidea</taxon>
        <taxon>Elateridae</taxon>
        <taxon>Agrypninae</taxon>
        <taxon>Pyrophorini</taxon>
        <taxon>Ignelater</taxon>
    </lineage>
</organism>
<feature type="region of interest" description="Disordered" evidence="2">
    <location>
        <begin position="1"/>
        <end position="20"/>
    </location>
</feature>
<dbReference type="GO" id="GO:0003676">
    <property type="term" value="F:nucleic acid binding"/>
    <property type="evidence" value="ECO:0007669"/>
    <property type="project" value="InterPro"/>
</dbReference>
<dbReference type="GO" id="GO:0008270">
    <property type="term" value="F:zinc ion binding"/>
    <property type="evidence" value="ECO:0007669"/>
    <property type="project" value="InterPro"/>
</dbReference>
<feature type="compositionally biased region" description="Basic and acidic residues" evidence="2">
    <location>
        <begin position="659"/>
        <end position="674"/>
    </location>
</feature>
<dbReference type="InterPro" id="IPR001878">
    <property type="entry name" value="Znf_CCHC"/>
</dbReference>
<evidence type="ECO:0000256" key="2">
    <source>
        <dbReference type="SAM" id="MobiDB-lite"/>
    </source>
</evidence>
<dbReference type="InterPro" id="IPR043128">
    <property type="entry name" value="Rev_trsase/Diguanyl_cyclase"/>
</dbReference>
<dbReference type="InterPro" id="IPR050951">
    <property type="entry name" value="Retrovirus_Pol_polyprotein"/>
</dbReference>
<dbReference type="EMBL" id="VTPC01068378">
    <property type="protein sequence ID" value="KAF2889307.1"/>
    <property type="molecule type" value="Genomic_DNA"/>
</dbReference>
<dbReference type="Gene3D" id="3.30.70.270">
    <property type="match status" value="2"/>
</dbReference>
<dbReference type="InterPro" id="IPR000477">
    <property type="entry name" value="RT_dom"/>
</dbReference>
<dbReference type="AlphaFoldDB" id="A0A8K0CQ61"/>